<feature type="compositionally biased region" description="Polar residues" evidence="2">
    <location>
        <begin position="232"/>
        <end position="245"/>
    </location>
</feature>
<feature type="compositionally biased region" description="Low complexity" evidence="2">
    <location>
        <begin position="11"/>
        <end position="20"/>
    </location>
</feature>
<feature type="compositionally biased region" description="Acidic residues" evidence="2">
    <location>
        <begin position="421"/>
        <end position="437"/>
    </location>
</feature>
<feature type="compositionally biased region" description="Basic and acidic residues" evidence="2">
    <location>
        <begin position="31"/>
        <end position="45"/>
    </location>
</feature>
<dbReference type="InterPro" id="IPR053932">
    <property type="entry name" value="GeBP-like_DBD"/>
</dbReference>
<feature type="compositionally biased region" description="Basic and acidic residues" evidence="2">
    <location>
        <begin position="95"/>
        <end position="106"/>
    </location>
</feature>
<sequence length="605" mass="67439">MEKKKSVPLPSSSSEEGSSSGDEESGQVFLRNERKGSKIQGAEESHSDEESDSEEESEEDEEHDETDGTQAVKGIENSSSETEEPSSSDEGSDSESQKSSDSEVKHGKSLQHSDAVHRKPENANGLSGKKSSADHKAWKSSHKPEVSPKKGKNSSFKRDREATPETGKTSSKKHKREGLEVIGKTTEQLPKSVDREKTSKGKGTPSSVSDRKESTKSAQATAFATRLEREASQQNSARKSGTSSAKPAAEKGKVEKKAMKQDDSGPLKGSLSPVKPKIFTGKDELVLTTEILHDVKKGVEIPTKKTDGYWSTLADRLHDRMEDSRSKEQLCEKTKRMKVRYLSMTEKFKEIGEQKFRNTADKELFSLWDQIWGSSGATEVDHTSKVKNKQSKVSATERPAKEVKTSNDKSAPVQDAKVVIEESEEHDNSGDESESEDSDGHHDSQKKSLIAAPMEVDKQDDHDKHAFVQKNDSDNLVFQPACKEHDVLHREILAALTEIQESSRQTMKEWKSKALFVIENAVKTLVDQSRTLSGFEIGGLDGCFSPSRSISLGVKEVDEVDQALQHQWHELRLKELELYGQRLELMRMECKLKQDQMRLKLQQDK</sequence>
<name>A0A8T2TKF7_CERRI</name>
<dbReference type="OrthoDB" id="669440at2759"/>
<gene>
    <name evidence="4" type="ORF">KP509_13G081400</name>
</gene>
<reference evidence="4" key="1">
    <citation type="submission" date="2021-08" db="EMBL/GenBank/DDBJ databases">
        <title>WGS assembly of Ceratopteris richardii.</title>
        <authorList>
            <person name="Marchant D.B."/>
            <person name="Chen G."/>
            <person name="Jenkins J."/>
            <person name="Shu S."/>
            <person name="Leebens-Mack J."/>
            <person name="Grimwood J."/>
            <person name="Schmutz J."/>
            <person name="Soltis P."/>
            <person name="Soltis D."/>
            <person name="Chen Z.-H."/>
        </authorList>
    </citation>
    <scope>NUCLEOTIDE SEQUENCE</scope>
    <source>
        <strain evidence="4">Whitten #5841</strain>
        <tissue evidence="4">Leaf</tissue>
    </source>
</reference>
<evidence type="ECO:0000259" key="3">
    <source>
        <dbReference type="Pfam" id="PF04504"/>
    </source>
</evidence>
<proteinExistence type="inferred from homology"/>
<evidence type="ECO:0000313" key="4">
    <source>
        <dbReference type="EMBL" id="KAH7421915.1"/>
    </source>
</evidence>
<dbReference type="Proteomes" id="UP000825935">
    <property type="component" value="Chromosome 13"/>
</dbReference>
<comment type="caution">
    <text evidence="4">The sequence shown here is derived from an EMBL/GenBank/DDBJ whole genome shotgun (WGS) entry which is preliminary data.</text>
</comment>
<feature type="compositionally biased region" description="Acidic residues" evidence="2">
    <location>
        <begin position="46"/>
        <end position="67"/>
    </location>
</feature>
<feature type="compositionally biased region" description="Basic and acidic residues" evidence="2">
    <location>
        <begin position="248"/>
        <end position="265"/>
    </location>
</feature>
<feature type="domain" description="Glabrous enhancer-binding protein-like DBD" evidence="3">
    <location>
        <begin position="277"/>
        <end position="373"/>
    </location>
</feature>
<feature type="compositionally biased region" description="Basic and acidic residues" evidence="2">
    <location>
        <begin position="131"/>
        <end position="148"/>
    </location>
</feature>
<dbReference type="Pfam" id="PF04504">
    <property type="entry name" value="GeBP-like_DBD"/>
    <property type="match status" value="1"/>
</dbReference>
<feature type="compositionally biased region" description="Acidic residues" evidence="2">
    <location>
        <begin position="81"/>
        <end position="93"/>
    </location>
</feature>
<feature type="compositionally biased region" description="Basic and acidic residues" evidence="2">
    <location>
        <begin position="398"/>
        <end position="407"/>
    </location>
</feature>
<accession>A0A8T2TKF7</accession>
<feature type="region of interest" description="Disordered" evidence="2">
    <location>
        <begin position="1"/>
        <end position="275"/>
    </location>
</feature>
<dbReference type="OMA" id="HERTENT"/>
<dbReference type="AlphaFoldDB" id="A0A8T2TKF7"/>
<comment type="similarity">
    <text evidence="1">Belongs to the GeBP family.</text>
</comment>
<evidence type="ECO:0000313" key="5">
    <source>
        <dbReference type="Proteomes" id="UP000825935"/>
    </source>
</evidence>
<evidence type="ECO:0000256" key="2">
    <source>
        <dbReference type="SAM" id="MobiDB-lite"/>
    </source>
</evidence>
<keyword evidence="5" id="KW-1185">Reference proteome</keyword>
<evidence type="ECO:0000256" key="1">
    <source>
        <dbReference type="ARBA" id="ARBA00010820"/>
    </source>
</evidence>
<feature type="region of interest" description="Disordered" evidence="2">
    <location>
        <begin position="378"/>
        <end position="446"/>
    </location>
</feature>
<protein>
    <recommendedName>
        <fullName evidence="3">Glabrous enhancer-binding protein-like DBD domain-containing protein</fullName>
    </recommendedName>
</protein>
<dbReference type="EMBL" id="CM035418">
    <property type="protein sequence ID" value="KAH7421915.1"/>
    <property type="molecule type" value="Genomic_DNA"/>
</dbReference>
<organism evidence="4 5">
    <name type="scientific">Ceratopteris richardii</name>
    <name type="common">Triangle waterfern</name>
    <dbReference type="NCBI Taxonomy" id="49495"/>
    <lineage>
        <taxon>Eukaryota</taxon>
        <taxon>Viridiplantae</taxon>
        <taxon>Streptophyta</taxon>
        <taxon>Embryophyta</taxon>
        <taxon>Tracheophyta</taxon>
        <taxon>Polypodiopsida</taxon>
        <taxon>Polypodiidae</taxon>
        <taxon>Polypodiales</taxon>
        <taxon>Pteridineae</taxon>
        <taxon>Pteridaceae</taxon>
        <taxon>Parkerioideae</taxon>
        <taxon>Ceratopteris</taxon>
    </lineage>
</organism>